<gene>
    <name evidence="1" type="ORF">PYW08_005703</name>
</gene>
<dbReference type="Proteomes" id="UP001231649">
    <property type="component" value="Chromosome 18"/>
</dbReference>
<evidence type="ECO:0000313" key="2">
    <source>
        <dbReference type="Proteomes" id="UP001231649"/>
    </source>
</evidence>
<keyword evidence="2" id="KW-1185">Reference proteome</keyword>
<accession>A0ACC2QJV6</accession>
<reference evidence="1" key="1">
    <citation type="submission" date="2023-03" db="EMBL/GenBank/DDBJ databases">
        <title>Chromosome-level genomes of two armyworms, Mythimna separata and Mythimna loreyi, provide insights into the biosynthesis and reception of sex pheromones.</title>
        <authorList>
            <person name="Zhao H."/>
        </authorList>
    </citation>
    <scope>NUCLEOTIDE SEQUENCE</scope>
    <source>
        <strain evidence="1">BeijingLab</strain>
    </source>
</reference>
<proteinExistence type="predicted"/>
<name>A0ACC2QJV6_9NEOP</name>
<sequence length="478" mass="52872">MAEDQNEEGGLTESNPNVNTISELPAKKFTITMEFPLFIVMMGMSLCGAAISNILLYRTCVHALNHSVEECLPFLSLDKNNETHRLEAEVQKYATVVGTIRGIIEALVPAILSFFLGVWSDTHGRKPLVVWPLFGMTMSSMLVVVYSTMDNLGPWWFILTCIPYSLTGGFTIFFTGAFCYLSDITSSENRSIRMTIMEASVGLGSVVGSLLSAHVLRLVGNVYLLLIAASLNVIAYVFTNVCLRESLAGAIEGSVTSVLDFLLVKEMFRECFKRRPNNGRAQLLLLTIANSLSIFILYGIFNLEYMFTRQQLHWAMKEYTQFSALSTMIAFFGSFAGIGLFQKLLRRSDLVVANLGFITNIIDYFIRTFSTKTWHMYLGASVGSLRGLTAPLIRSFLTKILPVVDIAKVFALMSAIEGVCPLIAPLVYNSLYQITVTVLPGSIYILSSAVTAICVVSLTVVQYYRWNAASPYEPLASA</sequence>
<organism evidence="1 2">
    <name type="scientific">Mythimna loreyi</name>
    <dbReference type="NCBI Taxonomy" id="667449"/>
    <lineage>
        <taxon>Eukaryota</taxon>
        <taxon>Metazoa</taxon>
        <taxon>Ecdysozoa</taxon>
        <taxon>Arthropoda</taxon>
        <taxon>Hexapoda</taxon>
        <taxon>Insecta</taxon>
        <taxon>Pterygota</taxon>
        <taxon>Neoptera</taxon>
        <taxon>Endopterygota</taxon>
        <taxon>Lepidoptera</taxon>
        <taxon>Glossata</taxon>
        <taxon>Ditrysia</taxon>
        <taxon>Noctuoidea</taxon>
        <taxon>Noctuidae</taxon>
        <taxon>Noctuinae</taxon>
        <taxon>Hadenini</taxon>
        <taxon>Mythimna</taxon>
    </lineage>
</organism>
<dbReference type="EMBL" id="CM056794">
    <property type="protein sequence ID" value="KAJ8717304.1"/>
    <property type="molecule type" value="Genomic_DNA"/>
</dbReference>
<protein>
    <submittedName>
        <fullName evidence="1">Uncharacterized protein</fullName>
    </submittedName>
</protein>
<evidence type="ECO:0000313" key="1">
    <source>
        <dbReference type="EMBL" id="KAJ8717304.1"/>
    </source>
</evidence>
<comment type="caution">
    <text evidence="1">The sequence shown here is derived from an EMBL/GenBank/DDBJ whole genome shotgun (WGS) entry which is preliminary data.</text>
</comment>